<name>A0A9W9EJ32_9EURO</name>
<dbReference type="OrthoDB" id="4199007at2759"/>
<dbReference type="GeneID" id="81363286"/>
<feature type="region of interest" description="Disordered" evidence="1">
    <location>
        <begin position="64"/>
        <end position="142"/>
    </location>
</feature>
<organism evidence="2 3">
    <name type="scientific">Penicillium argentinense</name>
    <dbReference type="NCBI Taxonomy" id="1131581"/>
    <lineage>
        <taxon>Eukaryota</taxon>
        <taxon>Fungi</taxon>
        <taxon>Dikarya</taxon>
        <taxon>Ascomycota</taxon>
        <taxon>Pezizomycotina</taxon>
        <taxon>Eurotiomycetes</taxon>
        <taxon>Eurotiomycetidae</taxon>
        <taxon>Eurotiales</taxon>
        <taxon>Aspergillaceae</taxon>
        <taxon>Penicillium</taxon>
    </lineage>
</organism>
<evidence type="ECO:0000313" key="3">
    <source>
        <dbReference type="Proteomes" id="UP001149074"/>
    </source>
</evidence>
<sequence length="379" mass="42445">MATSTMNRESWDSLTSTFTNLEVSFSQDSCYGSDEVSVTSNNAAPLQSSVTAYQIKRSQPDLQPFLKSILKNPRTEEESESDSESESGYGSDENDSEYDALSDEENDEEDSNDDMSDFSVWEETSQNVPETQQDHTDSFDDSFIGFEPAVQFNTTVQYFDAPEYYSDDEEEGSDSQMTVHEMMLLSLQSGGSQGSSLQTDADDMFDDGYEHNEVVQPSVCELEEYTREGFDLDCNLFVALMNGIHGISDQKYKSYLRVQVDNIRLGQQAEPMHPDDPPYMYLDSIVTHVIGIFRNLLEVDEFDSLISLREHDIADSHAQQSGSDQPSGYYQALLDHTEQYLFERLAIGRVEVDPDELSFLAGGIVHALGTDQLPASTPA</sequence>
<evidence type="ECO:0000313" key="2">
    <source>
        <dbReference type="EMBL" id="KAJ5082773.1"/>
    </source>
</evidence>
<proteinExistence type="predicted"/>
<feature type="compositionally biased region" description="Polar residues" evidence="1">
    <location>
        <begin position="122"/>
        <end position="131"/>
    </location>
</feature>
<accession>A0A9W9EJ32</accession>
<reference evidence="2" key="1">
    <citation type="submission" date="2022-11" db="EMBL/GenBank/DDBJ databases">
        <authorList>
            <person name="Petersen C."/>
        </authorList>
    </citation>
    <scope>NUCLEOTIDE SEQUENCE</scope>
    <source>
        <strain evidence="2">IBT 30761</strain>
    </source>
</reference>
<dbReference type="EMBL" id="JAPQKI010000011">
    <property type="protein sequence ID" value="KAJ5082773.1"/>
    <property type="molecule type" value="Genomic_DNA"/>
</dbReference>
<dbReference type="AlphaFoldDB" id="A0A9W9EJ32"/>
<keyword evidence="3" id="KW-1185">Reference proteome</keyword>
<protein>
    <submittedName>
        <fullName evidence="2">Uncharacterized protein</fullName>
    </submittedName>
</protein>
<gene>
    <name evidence="2" type="ORF">N7532_011816</name>
</gene>
<dbReference type="Proteomes" id="UP001149074">
    <property type="component" value="Unassembled WGS sequence"/>
</dbReference>
<feature type="compositionally biased region" description="Acidic residues" evidence="1">
    <location>
        <begin position="92"/>
        <end position="116"/>
    </location>
</feature>
<comment type="caution">
    <text evidence="2">The sequence shown here is derived from an EMBL/GenBank/DDBJ whole genome shotgun (WGS) entry which is preliminary data.</text>
</comment>
<reference evidence="2" key="2">
    <citation type="journal article" date="2023" name="IMA Fungus">
        <title>Comparative genomic study of the Penicillium genus elucidates a diverse pangenome and 15 lateral gene transfer events.</title>
        <authorList>
            <person name="Petersen C."/>
            <person name="Sorensen T."/>
            <person name="Nielsen M.R."/>
            <person name="Sondergaard T.E."/>
            <person name="Sorensen J.L."/>
            <person name="Fitzpatrick D.A."/>
            <person name="Frisvad J.C."/>
            <person name="Nielsen K.L."/>
        </authorList>
    </citation>
    <scope>NUCLEOTIDE SEQUENCE</scope>
    <source>
        <strain evidence="2">IBT 30761</strain>
    </source>
</reference>
<dbReference type="RefSeq" id="XP_056469295.1">
    <property type="nucleotide sequence ID" value="XM_056624307.1"/>
</dbReference>
<evidence type="ECO:0000256" key="1">
    <source>
        <dbReference type="SAM" id="MobiDB-lite"/>
    </source>
</evidence>